<feature type="compositionally biased region" description="Low complexity" evidence="1">
    <location>
        <begin position="264"/>
        <end position="275"/>
    </location>
</feature>
<feature type="region of interest" description="Disordered" evidence="1">
    <location>
        <begin position="1"/>
        <end position="165"/>
    </location>
</feature>
<protein>
    <submittedName>
        <fullName evidence="2">Uncharacterized protein</fullName>
    </submittedName>
</protein>
<feature type="compositionally biased region" description="Low complexity" evidence="1">
    <location>
        <begin position="177"/>
        <end position="208"/>
    </location>
</feature>
<gene>
    <name evidence="2" type="ORF">VaNZ11_009895</name>
</gene>
<sequence>KPTTRMSRAVLTTSSAAVTSAVAATETETKAKTLTKLPPLTLRSPSQTTTNTAVAAECVSDTTSSITASLPPAAAPLPPPPKTPQLEEGSKSFTPPTPDNDKPTTPTSPTLPKKFRPPRPALTPTSRSNLTPSPLSSCPTLSQTPAQPRIIIPQSPPQLSPQSLPVAKVAPAAVIAPRHEYQQQTPQLTQLQPSSLPSLLQPQRQQLPPLQPAPPAQQPPLSGLQVPRLKKPPAYPPKLPPLPLSRLATSSGVRDEHGAEGQEEVSLQQQQVLQLPAIPHPASAGGFDREQRISRSEAQEKSTADTSSGVSSPPGGRSSTSAPTSFPSPIGRGCKQQNQERVRQRFQQSSPSDNDHDGHPDDDDETAAIGATDPRVGICSDGNRTSSSPRLPQLHGCGAAATAYAATEARTDDAEVAAAASADSGCSMPPRTPVIESSRSWAHVARASESATAAAAATTLATPNKSPDGAQSECSNIFADDARVCGSPHSIAPSTPQSCMYLLGQAGVDVQSVRLRREAMDLVRKAVDSSGLVEALRQQQASAMCW</sequence>
<organism evidence="2 3">
    <name type="scientific">Volvox africanus</name>
    <dbReference type="NCBI Taxonomy" id="51714"/>
    <lineage>
        <taxon>Eukaryota</taxon>
        <taxon>Viridiplantae</taxon>
        <taxon>Chlorophyta</taxon>
        <taxon>core chlorophytes</taxon>
        <taxon>Chlorophyceae</taxon>
        <taxon>CS clade</taxon>
        <taxon>Chlamydomonadales</taxon>
        <taxon>Volvocaceae</taxon>
        <taxon>Volvox</taxon>
    </lineage>
</organism>
<dbReference type="EMBL" id="BSDZ01000028">
    <property type="protein sequence ID" value="GLI66218.1"/>
    <property type="molecule type" value="Genomic_DNA"/>
</dbReference>
<feature type="non-terminal residue" evidence="2">
    <location>
        <position position="546"/>
    </location>
</feature>
<accession>A0ABQ5S9P0</accession>
<feature type="compositionally biased region" description="Pro residues" evidence="1">
    <location>
        <begin position="209"/>
        <end position="218"/>
    </location>
</feature>
<reference evidence="2 3" key="1">
    <citation type="journal article" date="2023" name="IScience">
        <title>Expanded male sex-determining region conserved during the evolution of homothallism in the green alga Volvox.</title>
        <authorList>
            <person name="Yamamoto K."/>
            <person name="Matsuzaki R."/>
            <person name="Mahakham W."/>
            <person name="Heman W."/>
            <person name="Sekimoto H."/>
            <person name="Kawachi M."/>
            <person name="Minakuchi Y."/>
            <person name="Toyoda A."/>
            <person name="Nozaki H."/>
        </authorList>
    </citation>
    <scope>NUCLEOTIDE SEQUENCE [LARGE SCALE GENOMIC DNA]</scope>
    <source>
        <strain evidence="2 3">NIES-4468</strain>
    </source>
</reference>
<feature type="compositionally biased region" description="Low complexity" evidence="1">
    <location>
        <begin position="7"/>
        <end position="46"/>
    </location>
</feature>
<feature type="non-terminal residue" evidence="2">
    <location>
        <position position="1"/>
    </location>
</feature>
<evidence type="ECO:0000313" key="2">
    <source>
        <dbReference type="EMBL" id="GLI66218.1"/>
    </source>
</evidence>
<feature type="region of interest" description="Disordered" evidence="1">
    <location>
        <begin position="177"/>
        <end position="394"/>
    </location>
</feature>
<feature type="compositionally biased region" description="Basic and acidic residues" evidence="1">
    <location>
        <begin position="287"/>
        <end position="303"/>
    </location>
</feature>
<feature type="compositionally biased region" description="Low complexity" evidence="1">
    <location>
        <begin position="62"/>
        <end position="72"/>
    </location>
</feature>
<name>A0ABQ5S9P0_9CHLO</name>
<feature type="compositionally biased region" description="Pro residues" evidence="1">
    <location>
        <begin position="73"/>
        <end position="83"/>
    </location>
</feature>
<keyword evidence="3" id="KW-1185">Reference proteome</keyword>
<dbReference type="Proteomes" id="UP001165090">
    <property type="component" value="Unassembled WGS sequence"/>
</dbReference>
<comment type="caution">
    <text evidence="2">The sequence shown here is derived from an EMBL/GenBank/DDBJ whole genome shotgun (WGS) entry which is preliminary data.</text>
</comment>
<proteinExistence type="predicted"/>
<evidence type="ECO:0000313" key="3">
    <source>
        <dbReference type="Proteomes" id="UP001165090"/>
    </source>
</evidence>
<feature type="compositionally biased region" description="Low complexity" evidence="1">
    <location>
        <begin position="130"/>
        <end position="153"/>
    </location>
</feature>
<feature type="compositionally biased region" description="Low complexity" evidence="1">
    <location>
        <begin position="103"/>
        <end position="112"/>
    </location>
</feature>
<feature type="compositionally biased region" description="Low complexity" evidence="1">
    <location>
        <begin position="306"/>
        <end position="329"/>
    </location>
</feature>
<feature type="compositionally biased region" description="Pro residues" evidence="1">
    <location>
        <begin position="233"/>
        <end position="243"/>
    </location>
</feature>
<evidence type="ECO:0000256" key="1">
    <source>
        <dbReference type="SAM" id="MobiDB-lite"/>
    </source>
</evidence>